<feature type="region of interest" description="Disordered" evidence="1">
    <location>
        <begin position="108"/>
        <end position="147"/>
    </location>
</feature>
<feature type="compositionally biased region" description="Low complexity" evidence="1">
    <location>
        <begin position="116"/>
        <end position="129"/>
    </location>
</feature>
<feature type="compositionally biased region" description="Low complexity" evidence="1">
    <location>
        <begin position="562"/>
        <end position="577"/>
    </location>
</feature>
<sequence>MRRILSAIVTVLGLVAIALAVCSATIWKPSSTVEASLAQSPNQPYVITEPGVLGTIGSDVTVTATAEGGQEVRVIVARAADVQAWLATDPYVSVTGLSGDASSLESTEVTEKCEADAGASADASGQAAQGEGGCTPREPSGANPADSDLWITEHTGSGSVTFEQSAADAQVVIMAVTDGTASAPSLTLSWPRTVETPWYFYAFLVVGGLLVLVGVFLFLIDIQMRHADAQRRTRAAERAARVAQADGVATASIPQLDDPDRQLTRRELRDKERAEKMGEEWIDPRTGRVHRDGVEVPDVPAAPAGLPGQEAQDAQGRWQPAAVPGRPIDDVGAARGSAVLPGLDEATTQAHRATRDLGGQPAFSVSPTGGMDASTAEVPAYNDEIPGDPSQAAGQAPDHSRFAAPWPAADQGTGVQGVDIQSAGISDVGMQPASETGLEATQAFTGATGPQHQPVADPWQQAGAQAWDQQGPASWGQGLDHQAPADPAAAAGAAVPQDAVAEQGWGQVQSGQHALPDWAGQVQQSWGEPQAPQAAAEPAAPAAFDAPLSGSDHATAARPGLAVPEQPAAPAYPEAPVTPSVPAMPGTTQDAWAGPGGQAGPGWPAAAADPAGGLEPPAPAVGQPADAAGADAPANPYLRAGAAMGDPAAGAPAVPGQGAAPATPTAHTAEAGQAAGAPGTQAAPRGAAEAGSQVEDYRVSEEEIRAANAVPVSTNNPTTEERL</sequence>
<feature type="compositionally biased region" description="Low complexity" evidence="1">
    <location>
        <begin position="601"/>
        <end position="688"/>
    </location>
</feature>
<evidence type="ECO:0000313" key="3">
    <source>
        <dbReference type="EMBL" id="BDA63503.1"/>
    </source>
</evidence>
<name>A0ABM7U7P0_9ACTO</name>
<keyword evidence="4" id="KW-1185">Reference proteome</keyword>
<keyword evidence="2" id="KW-1133">Transmembrane helix</keyword>
<feature type="region of interest" description="Disordered" evidence="1">
    <location>
        <begin position="467"/>
        <end position="723"/>
    </location>
</feature>
<reference evidence="3 4" key="1">
    <citation type="submission" date="2021-08" db="EMBL/GenBank/DDBJ databases">
        <title>Whole genome sequence of novel Actinomyces species strain MAS-1.</title>
        <authorList>
            <person name="Saito M."/>
            <person name="Kuwahara N."/>
            <person name="Takizawa T."/>
            <person name="Gotouda H."/>
            <person name="Ochiai T."/>
        </authorList>
    </citation>
    <scope>NUCLEOTIDE SEQUENCE [LARGE SCALE GENOMIC DNA]</scope>
    <source>
        <strain evidence="3 4">MAS-1</strain>
    </source>
</reference>
<protein>
    <submittedName>
        <fullName evidence="3">Uncharacterized protein</fullName>
    </submittedName>
</protein>
<feature type="compositionally biased region" description="Low complexity" evidence="1">
    <location>
        <begin position="528"/>
        <end position="543"/>
    </location>
</feature>
<keyword evidence="2" id="KW-0812">Transmembrane</keyword>
<evidence type="ECO:0000256" key="2">
    <source>
        <dbReference type="SAM" id="Phobius"/>
    </source>
</evidence>
<proteinExistence type="predicted"/>
<dbReference type="Proteomes" id="UP000824496">
    <property type="component" value="Chromosome"/>
</dbReference>
<evidence type="ECO:0000256" key="1">
    <source>
        <dbReference type="SAM" id="MobiDB-lite"/>
    </source>
</evidence>
<feature type="compositionally biased region" description="Low complexity" evidence="1">
    <location>
        <begin position="482"/>
        <end position="501"/>
    </location>
</feature>
<feature type="region of interest" description="Disordered" evidence="1">
    <location>
        <begin position="290"/>
        <end position="328"/>
    </location>
</feature>
<dbReference type="EMBL" id="AP025017">
    <property type="protein sequence ID" value="BDA63503.1"/>
    <property type="molecule type" value="Genomic_DNA"/>
</dbReference>
<accession>A0ABM7U7P0</accession>
<evidence type="ECO:0000313" key="4">
    <source>
        <dbReference type="Proteomes" id="UP000824496"/>
    </source>
</evidence>
<feature type="transmembrane region" description="Helical" evidence="2">
    <location>
        <begin position="198"/>
        <end position="222"/>
    </location>
</feature>
<gene>
    <name evidence="3" type="ORF">MANAM107_03370</name>
</gene>
<feature type="compositionally biased region" description="Basic and acidic residues" evidence="1">
    <location>
        <begin position="695"/>
        <end position="705"/>
    </location>
</feature>
<organism evidence="3 4">
    <name type="scientific">Actinomyces capricornis</name>
    <dbReference type="NCBI Taxonomy" id="2755559"/>
    <lineage>
        <taxon>Bacteria</taxon>
        <taxon>Bacillati</taxon>
        <taxon>Actinomycetota</taxon>
        <taxon>Actinomycetes</taxon>
        <taxon>Actinomycetales</taxon>
        <taxon>Actinomycetaceae</taxon>
        <taxon>Actinomyces</taxon>
    </lineage>
</organism>
<feature type="region of interest" description="Disordered" evidence="1">
    <location>
        <begin position="354"/>
        <end position="414"/>
    </location>
</feature>
<dbReference type="RefSeq" id="WP_223910302.1">
    <property type="nucleotide sequence ID" value="NZ_AP025017.1"/>
</dbReference>
<keyword evidence="2" id="KW-0472">Membrane</keyword>
<feature type="compositionally biased region" description="Polar residues" evidence="1">
    <location>
        <begin position="711"/>
        <end position="723"/>
    </location>
</feature>